<feature type="transmembrane region" description="Helical" evidence="7">
    <location>
        <begin position="211"/>
        <end position="236"/>
    </location>
</feature>
<evidence type="ECO:0000256" key="7">
    <source>
        <dbReference type="SAM" id="Phobius"/>
    </source>
</evidence>
<dbReference type="EMBL" id="JAHMHQ010000019">
    <property type="protein sequence ID" value="KAK1625733.1"/>
    <property type="molecule type" value="Genomic_DNA"/>
</dbReference>
<feature type="region of interest" description="Disordered" evidence="6">
    <location>
        <begin position="429"/>
        <end position="448"/>
    </location>
</feature>
<dbReference type="Proteomes" id="UP001243989">
    <property type="component" value="Unassembled WGS sequence"/>
</dbReference>
<dbReference type="PROSITE" id="PS00216">
    <property type="entry name" value="SUGAR_TRANSPORT_1"/>
    <property type="match status" value="1"/>
</dbReference>
<dbReference type="Pfam" id="PF00083">
    <property type="entry name" value="Sugar_tr"/>
    <property type="match status" value="1"/>
</dbReference>
<feature type="transmembrane region" description="Helical" evidence="7">
    <location>
        <begin position="341"/>
        <end position="364"/>
    </location>
</feature>
<feature type="domain" description="Major facilitator superfamily (MFS) profile" evidence="8">
    <location>
        <begin position="18"/>
        <end position="399"/>
    </location>
</feature>
<feature type="transmembrane region" description="Helical" evidence="7">
    <location>
        <begin position="376"/>
        <end position="395"/>
    </location>
</feature>
<evidence type="ECO:0000256" key="6">
    <source>
        <dbReference type="SAM" id="MobiDB-lite"/>
    </source>
</evidence>
<gene>
    <name evidence="9" type="ORF">BDP81DRAFT_496367</name>
</gene>
<organism evidence="9 10">
    <name type="scientific">Colletotrichum phormii</name>
    <dbReference type="NCBI Taxonomy" id="359342"/>
    <lineage>
        <taxon>Eukaryota</taxon>
        <taxon>Fungi</taxon>
        <taxon>Dikarya</taxon>
        <taxon>Ascomycota</taxon>
        <taxon>Pezizomycotina</taxon>
        <taxon>Sordariomycetes</taxon>
        <taxon>Hypocreomycetidae</taxon>
        <taxon>Glomerellales</taxon>
        <taxon>Glomerellaceae</taxon>
        <taxon>Colletotrichum</taxon>
        <taxon>Colletotrichum acutatum species complex</taxon>
    </lineage>
</organism>
<evidence type="ECO:0000256" key="5">
    <source>
        <dbReference type="ARBA" id="ARBA00023136"/>
    </source>
</evidence>
<evidence type="ECO:0000256" key="3">
    <source>
        <dbReference type="ARBA" id="ARBA00022692"/>
    </source>
</evidence>
<dbReference type="GeneID" id="85480295"/>
<name>A0AAI9ZJG2_9PEZI</name>
<keyword evidence="10" id="KW-1185">Reference proteome</keyword>
<keyword evidence="5 7" id="KW-0472">Membrane</keyword>
<dbReference type="GO" id="GO:0016020">
    <property type="term" value="C:membrane"/>
    <property type="evidence" value="ECO:0007669"/>
    <property type="project" value="UniProtKB-SubCell"/>
</dbReference>
<dbReference type="GO" id="GO:0005351">
    <property type="term" value="F:carbohydrate:proton symporter activity"/>
    <property type="evidence" value="ECO:0007669"/>
    <property type="project" value="TreeGrafter"/>
</dbReference>
<feature type="transmembrane region" description="Helical" evidence="7">
    <location>
        <begin position="307"/>
        <end position="329"/>
    </location>
</feature>
<feature type="transmembrane region" description="Helical" evidence="7">
    <location>
        <begin position="242"/>
        <end position="267"/>
    </location>
</feature>
<comment type="similarity">
    <text evidence="2">Belongs to the major facilitator superfamily. Sugar transporter (TC 2.A.1.1) family.</text>
</comment>
<dbReference type="PANTHER" id="PTHR48022">
    <property type="entry name" value="PLASTIDIC GLUCOSE TRANSPORTER 4"/>
    <property type="match status" value="1"/>
</dbReference>
<evidence type="ECO:0000256" key="1">
    <source>
        <dbReference type="ARBA" id="ARBA00004141"/>
    </source>
</evidence>
<feature type="transmembrane region" description="Helical" evidence="7">
    <location>
        <begin position="274"/>
        <end position="295"/>
    </location>
</feature>
<feature type="transmembrane region" description="Helical" evidence="7">
    <location>
        <begin position="65"/>
        <end position="83"/>
    </location>
</feature>
<protein>
    <submittedName>
        <fullName evidence="9">General substrate transporter</fullName>
    </submittedName>
</protein>
<dbReference type="InterPro" id="IPR020846">
    <property type="entry name" value="MFS_dom"/>
</dbReference>
<reference evidence="9" key="1">
    <citation type="submission" date="2021-06" db="EMBL/GenBank/DDBJ databases">
        <title>Comparative genomics, transcriptomics and evolutionary studies reveal genomic signatures of adaptation to plant cell wall in hemibiotrophic fungi.</title>
        <authorList>
            <consortium name="DOE Joint Genome Institute"/>
            <person name="Baroncelli R."/>
            <person name="Diaz J.F."/>
            <person name="Benocci T."/>
            <person name="Peng M."/>
            <person name="Battaglia E."/>
            <person name="Haridas S."/>
            <person name="Andreopoulos W."/>
            <person name="Labutti K."/>
            <person name="Pangilinan J."/>
            <person name="Floch G.L."/>
            <person name="Makela M.R."/>
            <person name="Henrissat B."/>
            <person name="Grigoriev I.V."/>
            <person name="Crouch J.A."/>
            <person name="De Vries R.P."/>
            <person name="Sukno S.A."/>
            <person name="Thon M.R."/>
        </authorList>
    </citation>
    <scope>NUCLEOTIDE SEQUENCE</scope>
    <source>
        <strain evidence="9">CBS 102054</strain>
    </source>
</reference>
<comment type="caution">
    <text evidence="9">The sequence shown here is derived from an EMBL/GenBank/DDBJ whole genome shotgun (WGS) entry which is preliminary data.</text>
</comment>
<proteinExistence type="inferred from homology"/>
<keyword evidence="3 7" id="KW-0812">Transmembrane</keyword>
<dbReference type="AlphaFoldDB" id="A0AAI9ZJG2"/>
<dbReference type="InterPro" id="IPR036259">
    <property type="entry name" value="MFS_trans_sf"/>
</dbReference>
<evidence type="ECO:0000313" key="10">
    <source>
        <dbReference type="Proteomes" id="UP001243989"/>
    </source>
</evidence>
<sequence>MFGHLKLRQSFNRSLTSTILLIAVSQFNFGFDQQGFNSTQAMDAFERQFGWYNAKTKAYYLESWWLSLFAGILIGSTVSKRYGRRMCMFSMSIWSCVATKIIMTSRNRDQILAARILAYIYIGMELAVVPIDQSEITPQRARGFVVGTYQLSLAVRRHDEALIALTRLRQGSFTNEQIATEMSQIRAGIDHEVEKGTFMDMFKGKQVTKRTMSVIGASFFLQATGSIFASVYGAIFVEQLGFINPFTVTMITLSINIVMCVCSMVLLDKLGRRNVIFFGGSIQAVGLFAMGALGLTFNPSVAGKSAIVAMMIVMTTGFTLGWASTSHVLSAEIPSMRLRDVTYQTASVVNIAMQFTVAFTLPYLLNAPYANLGSKVGLIFGTISFLSLVFVYLCVPECKGRTLEEIPMRKFQSKVLPTDVRQQGLGKVDEEVASEVTMSSGPKRQRED</sequence>
<keyword evidence="4 7" id="KW-1133">Transmembrane helix</keyword>
<evidence type="ECO:0000313" key="9">
    <source>
        <dbReference type="EMBL" id="KAK1625733.1"/>
    </source>
</evidence>
<dbReference type="InterPro" id="IPR005828">
    <property type="entry name" value="MFS_sugar_transport-like"/>
</dbReference>
<dbReference type="Gene3D" id="1.20.1250.20">
    <property type="entry name" value="MFS general substrate transporter like domains"/>
    <property type="match status" value="2"/>
</dbReference>
<dbReference type="PROSITE" id="PS50850">
    <property type="entry name" value="MFS"/>
    <property type="match status" value="1"/>
</dbReference>
<accession>A0AAI9ZJG2</accession>
<dbReference type="InterPro" id="IPR005829">
    <property type="entry name" value="Sugar_transporter_CS"/>
</dbReference>
<dbReference type="PANTHER" id="PTHR48022:SF77">
    <property type="entry name" value="MAJOR FACILITATOR SUPERFAMILY (MFS) PROFILE DOMAIN-CONTAINING PROTEIN"/>
    <property type="match status" value="1"/>
</dbReference>
<evidence type="ECO:0000256" key="2">
    <source>
        <dbReference type="ARBA" id="ARBA00010992"/>
    </source>
</evidence>
<dbReference type="InterPro" id="IPR050360">
    <property type="entry name" value="MFS_Sugar_Transporters"/>
</dbReference>
<comment type="subcellular location">
    <subcellularLocation>
        <location evidence="1">Membrane</location>
        <topology evidence="1">Multi-pass membrane protein</topology>
    </subcellularLocation>
</comment>
<evidence type="ECO:0000259" key="8">
    <source>
        <dbReference type="PROSITE" id="PS50850"/>
    </source>
</evidence>
<dbReference type="SUPFAM" id="SSF103473">
    <property type="entry name" value="MFS general substrate transporter"/>
    <property type="match status" value="1"/>
</dbReference>
<evidence type="ECO:0000256" key="4">
    <source>
        <dbReference type="ARBA" id="ARBA00022989"/>
    </source>
</evidence>
<dbReference type="RefSeq" id="XP_060441728.1">
    <property type="nucleotide sequence ID" value="XM_060595433.1"/>
</dbReference>